<dbReference type="Pfam" id="PF13812">
    <property type="entry name" value="PPR_3"/>
    <property type="match status" value="2"/>
</dbReference>
<dbReference type="FunFam" id="1.25.40.10:FF:000205">
    <property type="entry name" value="Pentatricopeptide repeat-containing protein, mitochondrial"/>
    <property type="match status" value="1"/>
</dbReference>
<dbReference type="PROSITE" id="PS51375">
    <property type="entry name" value="PPR"/>
    <property type="match status" value="8"/>
</dbReference>
<evidence type="ECO:0008006" key="6">
    <source>
        <dbReference type="Google" id="ProtNLM"/>
    </source>
</evidence>
<dbReference type="PANTHER" id="PTHR47925">
    <property type="entry name" value="OS01G0913400 PROTEIN-RELATED"/>
    <property type="match status" value="1"/>
</dbReference>
<dbReference type="Gene3D" id="1.25.40.10">
    <property type="entry name" value="Tetratricopeptide repeat domain"/>
    <property type="match status" value="7"/>
</dbReference>
<keyword evidence="5" id="KW-1185">Reference proteome</keyword>
<comment type="similarity">
    <text evidence="2">Belongs to the PPR family. PCMP-E subfamily.</text>
</comment>
<feature type="repeat" description="PPR" evidence="3">
    <location>
        <begin position="680"/>
        <end position="714"/>
    </location>
</feature>
<evidence type="ECO:0000313" key="4">
    <source>
        <dbReference type="EMBL" id="KAI5078034.1"/>
    </source>
</evidence>
<dbReference type="Proteomes" id="UP000886520">
    <property type="component" value="Chromosome 7"/>
</dbReference>
<protein>
    <recommendedName>
        <fullName evidence="6">Pentatricopeptide repeat-containing protein</fullName>
    </recommendedName>
</protein>
<feature type="repeat" description="PPR" evidence="3">
    <location>
        <begin position="478"/>
        <end position="512"/>
    </location>
</feature>
<feature type="repeat" description="PPR" evidence="3">
    <location>
        <begin position="377"/>
        <end position="411"/>
    </location>
</feature>
<comment type="caution">
    <text evidence="4">The sequence shown here is derived from an EMBL/GenBank/DDBJ whole genome shotgun (WGS) entry which is preliminary data.</text>
</comment>
<proteinExistence type="inferred from homology"/>
<dbReference type="Pfam" id="PF13041">
    <property type="entry name" value="PPR_2"/>
    <property type="match status" value="6"/>
</dbReference>
<dbReference type="FunFam" id="1.25.40.10:FF:000344">
    <property type="entry name" value="Pentatricopeptide repeat-containing protein"/>
    <property type="match status" value="1"/>
</dbReference>
<dbReference type="EMBL" id="JABFUD020000007">
    <property type="protein sequence ID" value="KAI5078034.1"/>
    <property type="molecule type" value="Genomic_DNA"/>
</dbReference>
<evidence type="ECO:0000256" key="1">
    <source>
        <dbReference type="ARBA" id="ARBA00022737"/>
    </source>
</evidence>
<dbReference type="GO" id="GO:0048731">
    <property type="term" value="P:system development"/>
    <property type="evidence" value="ECO:0007669"/>
    <property type="project" value="UniProtKB-ARBA"/>
</dbReference>
<keyword evidence="1" id="KW-0677">Repeat</keyword>
<dbReference type="NCBIfam" id="TIGR00756">
    <property type="entry name" value="PPR"/>
    <property type="match status" value="8"/>
</dbReference>
<dbReference type="InterPro" id="IPR002885">
    <property type="entry name" value="PPR_rpt"/>
</dbReference>
<dbReference type="GO" id="GO:0005739">
    <property type="term" value="C:mitochondrion"/>
    <property type="evidence" value="ECO:0007669"/>
    <property type="project" value="UniProtKB-ARBA"/>
</dbReference>
<dbReference type="Pfam" id="PF01535">
    <property type="entry name" value="PPR"/>
    <property type="match status" value="4"/>
</dbReference>
<feature type="repeat" description="PPR" evidence="3">
    <location>
        <begin position="806"/>
        <end position="840"/>
    </location>
</feature>
<name>A0A9D4V1V3_ADICA</name>
<dbReference type="AlphaFoldDB" id="A0A9D4V1V3"/>
<dbReference type="OrthoDB" id="1902039at2759"/>
<feature type="repeat" description="PPR" evidence="3">
    <location>
        <begin position="276"/>
        <end position="310"/>
    </location>
</feature>
<feature type="repeat" description="PPR" evidence="3">
    <location>
        <begin position="579"/>
        <end position="613"/>
    </location>
</feature>
<gene>
    <name evidence="4" type="ORF">GOP47_0007858</name>
</gene>
<reference evidence="4" key="1">
    <citation type="submission" date="2021-01" db="EMBL/GenBank/DDBJ databases">
        <title>Adiantum capillus-veneris genome.</title>
        <authorList>
            <person name="Fang Y."/>
            <person name="Liao Q."/>
        </authorList>
    </citation>
    <scope>NUCLEOTIDE SEQUENCE</scope>
    <source>
        <strain evidence="4">H3</strain>
        <tissue evidence="4">Leaf</tissue>
    </source>
</reference>
<feature type="repeat" description="PPR" evidence="3">
    <location>
        <begin position="175"/>
        <end position="209"/>
    </location>
</feature>
<sequence length="970" mass="106615">MERKCTISVEHFVSLLLKCRKQRDLARSMETHLQIALYGYEAQAVLGNSLVQAYAVSGCMHDAHSLFNTLVDVDEYSWTSLIQVHVDCREYKHALALFHIMEKTVVQPSTYTFVAVAKACGHLKALDPGFCVHMKIVKMGLDGDSYIGNALLSMYIVSGSLVEAQILFDLLRTQIVVSWNILITGYLEHGLVEKSLECIDHMQLRNVSPNEITLIAGLKACSSLRAVLKGRDLHSKVIILGFDMDLSVETTLVNLYSKCVLPTEAQAVVFKLQASSVVPWNALITGYVENNSGKEALGCIDKMQLHGIPPNVVTFVCGLKACVITQDLDRGQELHCEIVKAGFDNVPSAGNSLMALYAKSGAILETCEVFNKLPNKSIVSWTSLISGFVDYGANEKALDCFEKMCVEGLAPDAAAFVCGLKACGSLETASMGRELHAMILAMGHERNLYVGNVLLDTYLKTGFFADGQGVFNFMPFQNVVSWNTLIAGYTEYGFSSDSLLLYNQMQLEGMFPDVTTFICTLKACGSAKEVSMGRQVHASIVFTGLESDGIVGNSIVDMYTKCGQLKEAHYVFDLLPSKSIVSWNSIIAGFSELGLSEDVLRLVDEMRIEHFSLDTTTYVYSLKACCSLKFIAHCQEHHEEIILKGLEGHPFIVSAVVDMYANCGLLREAQDLLDGLPARNVIVWTALITGYAEHGLSFEALESFERMILDGILPNIITYACTLKVCGNLSALYKGEEVHSRVTKEGLIDFHAEVYGKSECRFPNPDGAVEFEGTESLIFNSLIEMYCKCGCMVDAHYLFNLIPVADILTWSALLTGYARQGDTEHVLHLFDKARKTGIKPNEVMFLAILSVCSHGGLVGVGQHCFEAMIGEYLVLPALEHYNCLMDLLSRAGKLEEAVAVLENLPFGPDLVTWSTLLGASRNWGDVDLGRQSFEWVARLDEGNAAAYIVMSNIYAEAGMPASYSSLIASY</sequence>
<dbReference type="InterPro" id="IPR011990">
    <property type="entry name" value="TPR-like_helical_dom_sf"/>
</dbReference>
<feature type="repeat" description="PPR" evidence="3">
    <location>
        <begin position="74"/>
        <end position="108"/>
    </location>
</feature>
<organism evidence="4 5">
    <name type="scientific">Adiantum capillus-veneris</name>
    <name type="common">Maidenhair fern</name>
    <dbReference type="NCBI Taxonomy" id="13818"/>
    <lineage>
        <taxon>Eukaryota</taxon>
        <taxon>Viridiplantae</taxon>
        <taxon>Streptophyta</taxon>
        <taxon>Embryophyta</taxon>
        <taxon>Tracheophyta</taxon>
        <taxon>Polypodiopsida</taxon>
        <taxon>Polypodiidae</taxon>
        <taxon>Polypodiales</taxon>
        <taxon>Pteridineae</taxon>
        <taxon>Pteridaceae</taxon>
        <taxon>Vittarioideae</taxon>
        <taxon>Adiantum</taxon>
    </lineage>
</organism>
<accession>A0A9D4V1V3</accession>
<dbReference type="PANTHER" id="PTHR47925:SF155">
    <property type="entry name" value="PENTACOTRIPEPTIDE-REPEAT REGION OF PRORP DOMAIN-CONTAINING PROTEIN"/>
    <property type="match status" value="1"/>
</dbReference>
<evidence type="ECO:0000313" key="5">
    <source>
        <dbReference type="Proteomes" id="UP000886520"/>
    </source>
</evidence>
<evidence type="ECO:0000256" key="2">
    <source>
        <dbReference type="ARBA" id="ARBA00061659"/>
    </source>
</evidence>
<evidence type="ECO:0000256" key="3">
    <source>
        <dbReference type="PROSITE-ProRule" id="PRU00708"/>
    </source>
</evidence>
<dbReference type="FunFam" id="1.25.40.10:FF:000158">
    <property type="entry name" value="pentatricopeptide repeat-containing protein At2g33680"/>
    <property type="match status" value="1"/>
</dbReference>